<reference evidence="2" key="1">
    <citation type="submission" date="2014-12" db="EMBL/GenBank/DDBJ databases">
        <title>Complete genome sequence of a multi-drug resistant Klebsiella pneumoniae.</title>
        <authorList>
            <person name="Hua X."/>
            <person name="Chen Q."/>
            <person name="Li X."/>
            <person name="Feng Y."/>
            <person name="Ruan Z."/>
            <person name="Yu Y."/>
        </authorList>
    </citation>
    <scope>NUCLEOTIDE SEQUENCE [LARGE SCALE GENOMIC DNA]</scope>
    <source>
        <strain evidence="2">5.12</strain>
    </source>
</reference>
<sequence>MPITNLTTIFADGVVNIFWDLQNFPPIQGIQFYRNTANQLSGRGRLSPRVSNSDSFSDATVQSNNTYWFMFKITLEDGSTLNTEPEGEICIP</sequence>
<evidence type="ECO:0008006" key="3">
    <source>
        <dbReference type="Google" id="ProtNLM"/>
    </source>
</evidence>
<dbReference type="EMBL" id="CP052766">
    <property type="protein sequence ID" value="QJR81422.1"/>
    <property type="molecule type" value="Genomic_DNA"/>
</dbReference>
<accession>A0A6M4ME94</accession>
<dbReference type="InterPro" id="IPR013783">
    <property type="entry name" value="Ig-like_fold"/>
</dbReference>
<reference evidence="1 2" key="2">
    <citation type="submission" date="2020-04" db="EMBL/GenBank/DDBJ databases">
        <title>Complete genome sequence of Alteromonas pelagimontana 5.12T.</title>
        <authorList>
            <person name="Sinha R.K."/>
            <person name="Krishnan K.P."/>
            <person name="Kurian J.P."/>
        </authorList>
    </citation>
    <scope>NUCLEOTIDE SEQUENCE [LARGE SCALE GENOMIC DNA]</scope>
    <source>
        <strain evidence="1 2">5.12</strain>
    </source>
</reference>
<dbReference type="KEGG" id="apel:CA267_011860"/>
<dbReference type="Gene3D" id="2.60.40.10">
    <property type="entry name" value="Immunoglobulins"/>
    <property type="match status" value="1"/>
</dbReference>
<dbReference type="Proteomes" id="UP000219285">
    <property type="component" value="Chromosome"/>
</dbReference>
<name>A0A6M4ME94_9ALTE</name>
<dbReference type="OrthoDB" id="9802318at2"/>
<gene>
    <name evidence="1" type="ORF">CA267_011860</name>
</gene>
<organism evidence="1 2">
    <name type="scientific">Alteromonas pelagimontana</name>
    <dbReference type="NCBI Taxonomy" id="1858656"/>
    <lineage>
        <taxon>Bacteria</taxon>
        <taxon>Pseudomonadati</taxon>
        <taxon>Pseudomonadota</taxon>
        <taxon>Gammaproteobacteria</taxon>
        <taxon>Alteromonadales</taxon>
        <taxon>Alteromonadaceae</taxon>
        <taxon>Alteromonas/Salinimonas group</taxon>
        <taxon>Alteromonas</taxon>
    </lineage>
</organism>
<proteinExistence type="predicted"/>
<evidence type="ECO:0000313" key="1">
    <source>
        <dbReference type="EMBL" id="QJR81422.1"/>
    </source>
</evidence>
<dbReference type="RefSeq" id="WP_075607168.1">
    <property type="nucleotide sequence ID" value="NZ_CP052766.1"/>
</dbReference>
<keyword evidence="2" id="KW-1185">Reference proteome</keyword>
<protein>
    <recommendedName>
        <fullName evidence="3">Fibronectin type III domain-containing protein</fullName>
    </recommendedName>
</protein>
<dbReference type="AlphaFoldDB" id="A0A6M4ME94"/>
<evidence type="ECO:0000313" key="2">
    <source>
        <dbReference type="Proteomes" id="UP000219285"/>
    </source>
</evidence>